<proteinExistence type="predicted"/>
<comment type="caution">
    <text evidence="1">The sequence shown here is derived from an EMBL/GenBank/DDBJ whole genome shotgun (WGS) entry which is preliminary data.</text>
</comment>
<sequence>MPKGFRAVRSAVVAALESGNYLHVSRGDIEVKNLLAIGEVGAGEVIDIIHSCDGSHYSSRPHHVVPAIEVHVLKRRGWVHQVLFHRTADVVHQRSPMSNPTMKILFEGDTGQALCERCQALVGMHYTRRDVPFSDGQGIARDILVGVCDGCDTVVAIPPQSTPAIREARKQQLKSIEARLPAVYLDVLDAAMQAVCSEAGAHLRKLFLAHYFQRLVQARQGMGLQPGHEAFVTALEAQQRQRGLQASGATRRLSMKVNTHMAEDFLALLQQTRMSQTELLKAVIARIQMDVLEVRDPQVIEVLQRLVRVAG</sequence>
<evidence type="ECO:0000313" key="1">
    <source>
        <dbReference type="EMBL" id="MCU7237188.1"/>
    </source>
</evidence>
<dbReference type="Proteomes" id="UP001139994">
    <property type="component" value="Unassembled WGS sequence"/>
</dbReference>
<evidence type="ECO:0000313" key="2">
    <source>
        <dbReference type="Proteomes" id="UP001139994"/>
    </source>
</evidence>
<organism evidence="1 2">
    <name type="scientific">Pseudomonas peradeniyensis</name>
    <dbReference type="NCBI Taxonomy" id="2745488"/>
    <lineage>
        <taxon>Bacteria</taxon>
        <taxon>Pseudomonadati</taxon>
        <taxon>Pseudomonadota</taxon>
        <taxon>Gammaproteobacteria</taxon>
        <taxon>Pseudomonadales</taxon>
        <taxon>Pseudomonadaceae</taxon>
        <taxon>Pseudomonas</taxon>
    </lineage>
</organism>
<name>A0ABT2V688_9PSED</name>
<dbReference type="EMBL" id="JAOSLA010000003">
    <property type="protein sequence ID" value="MCU7237188.1"/>
    <property type="molecule type" value="Genomic_DNA"/>
</dbReference>
<reference evidence="1" key="3">
    <citation type="journal article" date="2023" name="mSystems">
        <title>Charting the Lipopeptidome of Nonpathogenic Pseudomonas.</title>
        <authorList>
            <person name="Cesa-Luna C."/>
            <person name="Geudens N."/>
            <person name="Girard L."/>
            <person name="De Roo V."/>
            <person name="Maklad H.R."/>
            <person name="Martins J.C."/>
            <person name="Hofte M."/>
            <person name="De Mot R."/>
        </authorList>
    </citation>
    <scope>NUCLEOTIDE SEQUENCE</scope>
    <source>
        <strain evidence="1">COR51</strain>
    </source>
</reference>
<keyword evidence="2" id="KW-1185">Reference proteome</keyword>
<gene>
    <name evidence="1" type="ORF">OC929_03925</name>
</gene>
<reference evidence="1" key="1">
    <citation type="journal article" date="2022" name="Microbiol. Spectr.">
        <title>An Nuclear Magnetic Resonance Fingerprint Matching Approach for the Identification and Structural Re-Evaluation of Pseudomonas Lipopeptides.</title>
        <authorList>
            <person name="De Roo V."/>
            <person name="Verleysen Y."/>
            <person name="Kovacs B."/>
            <person name="De Vleeschouwer M."/>
            <person name="Muangkaew P."/>
            <person name="Girard L."/>
            <person name="Hofte M."/>
            <person name="De Mot R."/>
            <person name="Madder A."/>
            <person name="Geudens N."/>
            <person name="Martins J.C."/>
        </authorList>
    </citation>
    <scope>NUCLEOTIDE SEQUENCE</scope>
    <source>
        <strain evidence="1">COR51</strain>
    </source>
</reference>
<dbReference type="RefSeq" id="WP_262950421.1">
    <property type="nucleotide sequence ID" value="NZ_JAOSLA010000003.1"/>
</dbReference>
<reference evidence="1" key="2">
    <citation type="submission" date="2022-09" db="EMBL/GenBank/DDBJ databases">
        <authorList>
            <person name="Cesa-Luna C."/>
            <person name="Girard L."/>
            <person name="Lood C."/>
            <person name="Hofte M."/>
            <person name="De Mot R."/>
        </authorList>
    </citation>
    <scope>NUCLEOTIDE SEQUENCE</scope>
    <source>
        <strain evidence="1">COR51</strain>
    </source>
</reference>
<protein>
    <submittedName>
        <fullName evidence="1">Uncharacterized protein</fullName>
    </submittedName>
</protein>
<accession>A0ABT2V688</accession>